<evidence type="ECO:0000256" key="1">
    <source>
        <dbReference type="SAM" id="SignalP"/>
    </source>
</evidence>
<feature type="chain" id="PRO_5046752524" description="DUF11 domain-containing protein" evidence="1">
    <location>
        <begin position="29"/>
        <end position="350"/>
    </location>
</feature>
<dbReference type="RefSeq" id="WP_381423638.1">
    <property type="nucleotide sequence ID" value="NZ_JBHSDH010000013.1"/>
</dbReference>
<feature type="signal peptide" evidence="1">
    <location>
        <begin position="1"/>
        <end position="28"/>
    </location>
</feature>
<protein>
    <recommendedName>
        <fullName evidence="2">DUF11 domain-containing protein</fullName>
    </recommendedName>
</protein>
<dbReference type="InterPro" id="IPR001434">
    <property type="entry name" value="OmcB-like_DUF11"/>
</dbReference>
<evidence type="ECO:0000313" key="3">
    <source>
        <dbReference type="EMBL" id="MFC4292719.1"/>
    </source>
</evidence>
<proteinExistence type="predicted"/>
<dbReference type="EMBL" id="JBHSDH010000013">
    <property type="protein sequence ID" value="MFC4292719.1"/>
    <property type="molecule type" value="Genomic_DNA"/>
</dbReference>
<dbReference type="NCBIfam" id="TIGR01451">
    <property type="entry name" value="B_ant_repeat"/>
    <property type="match status" value="1"/>
</dbReference>
<dbReference type="InterPro" id="IPR047589">
    <property type="entry name" value="DUF11_rpt"/>
</dbReference>
<comment type="caution">
    <text evidence="3">The sequence shown here is derived from an EMBL/GenBank/DDBJ whole genome shotgun (WGS) entry which is preliminary data.</text>
</comment>
<gene>
    <name evidence="3" type="ORF">ACFOWX_09870</name>
</gene>
<keyword evidence="4" id="KW-1185">Reference proteome</keyword>
<organism evidence="3 4">
    <name type="scientific">Sphingorhabdus arenilitoris</name>
    <dbReference type="NCBI Taxonomy" id="1490041"/>
    <lineage>
        <taxon>Bacteria</taxon>
        <taxon>Pseudomonadati</taxon>
        <taxon>Pseudomonadota</taxon>
        <taxon>Alphaproteobacteria</taxon>
        <taxon>Sphingomonadales</taxon>
        <taxon>Sphingomonadaceae</taxon>
        <taxon>Sphingorhabdus</taxon>
    </lineage>
</organism>
<name>A0ABV8RHQ5_9SPHN</name>
<accession>A0ABV8RHQ5</accession>
<keyword evidence="1" id="KW-0732">Signal</keyword>
<sequence>MPTCVFQSLLRIALVLLPAMMIPAQSFAQTAPGSPALPCSTTVKHDWDTATPAWVSGALSNSYTLSGLGSYSFTVTSTDPLQAGTPQLSTAASGGLTPAELGLFLRMDNDTIPDFSTIVMTLPTAVPAMQFSLFDIDKSPTFEDQITVTGTFNGATVLPTLTNGPSNTVSGNVGTGSAAAGDTTALGTLTVTFSSPVDSITIRYGSGPGAPLNPGTQSMALHDITMCMPTTNLITTKTSSIVSDGISAANPKAIPNSSVRYCILVTNSGSGTATNVVATDNVPSNLSFISGTMRSGTSCAAANIVEDDNNIGADESDPIGMSVSGAIVTGRTASIAPNGTIALVFNATVN</sequence>
<dbReference type="Pfam" id="PF01345">
    <property type="entry name" value="DUF11"/>
    <property type="match status" value="1"/>
</dbReference>
<evidence type="ECO:0000259" key="2">
    <source>
        <dbReference type="Pfam" id="PF01345"/>
    </source>
</evidence>
<dbReference type="Proteomes" id="UP001595887">
    <property type="component" value="Unassembled WGS sequence"/>
</dbReference>
<reference evidence="4" key="1">
    <citation type="journal article" date="2019" name="Int. J. Syst. Evol. Microbiol.">
        <title>The Global Catalogue of Microorganisms (GCM) 10K type strain sequencing project: providing services to taxonomists for standard genome sequencing and annotation.</title>
        <authorList>
            <consortium name="The Broad Institute Genomics Platform"/>
            <consortium name="The Broad Institute Genome Sequencing Center for Infectious Disease"/>
            <person name="Wu L."/>
            <person name="Ma J."/>
        </authorList>
    </citation>
    <scope>NUCLEOTIDE SEQUENCE [LARGE SCALE GENOMIC DNA]</scope>
    <source>
        <strain evidence="4">CECT 8531</strain>
    </source>
</reference>
<feature type="domain" description="DUF11" evidence="2">
    <location>
        <begin position="249"/>
        <end position="304"/>
    </location>
</feature>
<evidence type="ECO:0000313" key="4">
    <source>
        <dbReference type="Proteomes" id="UP001595887"/>
    </source>
</evidence>